<evidence type="ECO:0000256" key="1">
    <source>
        <dbReference type="SAM" id="Coils"/>
    </source>
</evidence>
<name>A0A6V8H0T0_TALPI</name>
<protein>
    <submittedName>
        <fullName evidence="4">Uncharacterized protein</fullName>
    </submittedName>
</protein>
<keyword evidence="3" id="KW-1133">Transmembrane helix</keyword>
<keyword evidence="3" id="KW-0812">Transmembrane</keyword>
<accession>A0A6V8H0T0</accession>
<evidence type="ECO:0000313" key="5">
    <source>
        <dbReference type="Proteomes" id="UP000053095"/>
    </source>
</evidence>
<dbReference type="AlphaFoldDB" id="A0A6V8H0T0"/>
<dbReference type="Proteomes" id="UP000053095">
    <property type="component" value="Unassembled WGS sequence"/>
</dbReference>
<keyword evidence="5" id="KW-1185">Reference proteome</keyword>
<keyword evidence="1" id="KW-0175">Coiled coil</keyword>
<keyword evidence="3" id="KW-0472">Membrane</keyword>
<dbReference type="EMBL" id="DF933811">
    <property type="protein sequence ID" value="GAM34406.1"/>
    <property type="molecule type" value="Genomic_DNA"/>
</dbReference>
<feature type="region of interest" description="Disordered" evidence="2">
    <location>
        <begin position="476"/>
        <end position="546"/>
    </location>
</feature>
<feature type="compositionally biased region" description="Low complexity" evidence="2">
    <location>
        <begin position="186"/>
        <end position="197"/>
    </location>
</feature>
<feature type="compositionally biased region" description="Basic residues" evidence="2">
    <location>
        <begin position="483"/>
        <end position="498"/>
    </location>
</feature>
<feature type="transmembrane region" description="Helical" evidence="3">
    <location>
        <begin position="32"/>
        <end position="51"/>
    </location>
</feature>
<proteinExistence type="predicted"/>
<gene>
    <name evidence="4" type="ORF">TCE0_015f01966</name>
</gene>
<comment type="caution">
    <text evidence="4">The sequence shown here is derived from an EMBL/GenBank/DDBJ whole genome shotgun (WGS) entry which is preliminary data.</text>
</comment>
<feature type="region of interest" description="Disordered" evidence="2">
    <location>
        <begin position="172"/>
        <end position="204"/>
    </location>
</feature>
<evidence type="ECO:0000313" key="4">
    <source>
        <dbReference type="EMBL" id="GAM34406.1"/>
    </source>
</evidence>
<evidence type="ECO:0000256" key="3">
    <source>
        <dbReference type="SAM" id="Phobius"/>
    </source>
</evidence>
<feature type="transmembrane region" description="Helical" evidence="3">
    <location>
        <begin position="359"/>
        <end position="379"/>
    </location>
</feature>
<sequence>MLLDAGNSKVREVVGKNFPHHLDDVITAYNDAFTSGFYLAVAGSGLAFLLATGIKWRDSTKSIVSGVETSDKKVKKSSTTVIDKGKYLLDSSGAYGPAEDEKMAAIKETIAVIDKSGKMVSNSKHLFGVFKEARNAYRERKAEIRAAKDAEKQAQIAEQEARRIMANLALDDKRSVASSRKSGRTRASQNRHSSSRSQRIDVPSRFQYEQDLHHGQMMYQEPRSLQQTGRRHTAQEITAKESATAVARSQSNKYIDMDLAYGEAHPLALQHYEPRPADEEELNGLVAKAKGLLEEADCVQHTATATMAHLQKNPDAMAAVALTLAEISNLTSKMAPSILASLKLSAPGVFALLSSPQFLIAAGVGVGVTIVMFGGYKIIKKLTAAPTMPQMEAPYEFAPQPQQAKAPSASVDELLELQSEHLSHVEVWRRGVADYEASSVGSTVDGEFITPTAAMMSGLDLSDPNVFRHRGLDVEEELTTSSRRSKHSRQSRHSRHTSSKAGGSKAGGSKSGSVKSRAGESTTGESRKKKTTEPKRSSRLRMMFTA</sequence>
<reference evidence="5" key="1">
    <citation type="journal article" date="2015" name="Genome Announc.">
        <title>Draft genome sequence of Talaromyces cellulolyticus strain Y-94, a source of lignocellulosic biomass-degrading enzymes.</title>
        <authorList>
            <person name="Fujii T."/>
            <person name="Koike H."/>
            <person name="Sawayama S."/>
            <person name="Yano S."/>
            <person name="Inoue H."/>
        </authorList>
    </citation>
    <scope>NUCLEOTIDE SEQUENCE [LARGE SCALE GENOMIC DNA]</scope>
    <source>
        <strain evidence="5">Y-94</strain>
    </source>
</reference>
<feature type="coiled-coil region" evidence="1">
    <location>
        <begin position="130"/>
        <end position="167"/>
    </location>
</feature>
<organism evidence="4 5">
    <name type="scientific">Talaromyces pinophilus</name>
    <name type="common">Penicillium pinophilum</name>
    <dbReference type="NCBI Taxonomy" id="128442"/>
    <lineage>
        <taxon>Eukaryota</taxon>
        <taxon>Fungi</taxon>
        <taxon>Dikarya</taxon>
        <taxon>Ascomycota</taxon>
        <taxon>Pezizomycotina</taxon>
        <taxon>Eurotiomycetes</taxon>
        <taxon>Eurotiomycetidae</taxon>
        <taxon>Eurotiales</taxon>
        <taxon>Trichocomaceae</taxon>
        <taxon>Talaromyces</taxon>
        <taxon>Talaromyces sect. Talaromyces</taxon>
    </lineage>
</organism>
<evidence type="ECO:0000256" key="2">
    <source>
        <dbReference type="SAM" id="MobiDB-lite"/>
    </source>
</evidence>